<name>A0ABW5ZBE6_9FLAO</name>
<dbReference type="Proteomes" id="UP001597549">
    <property type="component" value="Unassembled WGS sequence"/>
</dbReference>
<dbReference type="EMBL" id="JBHUOL010000018">
    <property type="protein sequence ID" value="MFD2909411.1"/>
    <property type="molecule type" value="Genomic_DNA"/>
</dbReference>
<accession>A0ABW5ZBE6</accession>
<dbReference type="RefSeq" id="WP_379807897.1">
    <property type="nucleotide sequence ID" value="NZ_JBHUOL010000018.1"/>
</dbReference>
<comment type="caution">
    <text evidence="1">The sequence shown here is derived from an EMBL/GenBank/DDBJ whole genome shotgun (WGS) entry which is preliminary data.</text>
</comment>
<evidence type="ECO:0000313" key="1">
    <source>
        <dbReference type="EMBL" id="MFD2909411.1"/>
    </source>
</evidence>
<organism evidence="1 2">
    <name type="scientific">Flavobacterium ardleyense</name>
    <dbReference type="NCBI Taxonomy" id="2038737"/>
    <lineage>
        <taxon>Bacteria</taxon>
        <taxon>Pseudomonadati</taxon>
        <taxon>Bacteroidota</taxon>
        <taxon>Flavobacteriia</taxon>
        <taxon>Flavobacteriales</taxon>
        <taxon>Flavobacteriaceae</taxon>
        <taxon>Flavobacterium</taxon>
    </lineage>
</organism>
<sequence>MEQNYIIIENILEHQIEEILMELANLYNHTGYTDGIQLYRKQNETSSFLICFTNSPDLDRFTYFVNYLHYPGSKFKVKAFIRGFYQTKDIKELIEFSNQLWVIVYVPKNMEEYDNVNIITATNENYLYDFGGRITKLTANEEKFEINNATLSNYNHIISIYPSKSFEKAEKHWWKFW</sequence>
<evidence type="ECO:0000313" key="2">
    <source>
        <dbReference type="Proteomes" id="UP001597549"/>
    </source>
</evidence>
<proteinExistence type="predicted"/>
<reference evidence="2" key="1">
    <citation type="journal article" date="2019" name="Int. J. Syst. Evol. Microbiol.">
        <title>The Global Catalogue of Microorganisms (GCM) 10K type strain sequencing project: providing services to taxonomists for standard genome sequencing and annotation.</title>
        <authorList>
            <consortium name="The Broad Institute Genomics Platform"/>
            <consortium name="The Broad Institute Genome Sequencing Center for Infectious Disease"/>
            <person name="Wu L."/>
            <person name="Ma J."/>
        </authorList>
    </citation>
    <scope>NUCLEOTIDE SEQUENCE [LARGE SCALE GENOMIC DNA]</scope>
    <source>
        <strain evidence="2">KCTC 52644</strain>
    </source>
</reference>
<keyword evidence="2" id="KW-1185">Reference proteome</keyword>
<gene>
    <name evidence="1" type="ORF">ACFSX9_11795</name>
</gene>
<protein>
    <submittedName>
        <fullName evidence="1">Uncharacterized protein</fullName>
    </submittedName>
</protein>